<dbReference type="EMBL" id="JFFI01002049">
    <property type="protein sequence ID" value="KXH45230.1"/>
    <property type="molecule type" value="Genomic_DNA"/>
</dbReference>
<reference evidence="1 2" key="1">
    <citation type="submission" date="2014-02" db="EMBL/GenBank/DDBJ databases">
        <title>The genome sequence of Colletotrichum salicis CBS 607.94.</title>
        <authorList>
            <person name="Baroncelli R."/>
            <person name="Thon M.R."/>
        </authorList>
    </citation>
    <scope>NUCLEOTIDE SEQUENCE [LARGE SCALE GENOMIC DNA]</scope>
    <source>
        <strain evidence="1 2">CBS 607.94</strain>
    </source>
</reference>
<dbReference type="AlphaFoldDB" id="A0A135TAP1"/>
<organism evidence="1 2">
    <name type="scientific">Colletotrichum salicis</name>
    <dbReference type="NCBI Taxonomy" id="1209931"/>
    <lineage>
        <taxon>Eukaryota</taxon>
        <taxon>Fungi</taxon>
        <taxon>Dikarya</taxon>
        <taxon>Ascomycota</taxon>
        <taxon>Pezizomycotina</taxon>
        <taxon>Sordariomycetes</taxon>
        <taxon>Hypocreomycetidae</taxon>
        <taxon>Glomerellales</taxon>
        <taxon>Glomerellaceae</taxon>
        <taxon>Colletotrichum</taxon>
        <taxon>Colletotrichum acutatum species complex</taxon>
    </lineage>
</organism>
<comment type="caution">
    <text evidence="1">The sequence shown here is derived from an EMBL/GenBank/DDBJ whole genome shotgun (WGS) entry which is preliminary data.</text>
</comment>
<name>A0A135TAP1_9PEZI</name>
<evidence type="ECO:0000313" key="1">
    <source>
        <dbReference type="EMBL" id="KXH45230.1"/>
    </source>
</evidence>
<sequence>MVAPTVRHRSLTPKRVLIRQRFVPPSHPSSPFTFFSFTPPYESQAWAPNSRPLTAREADLDLHIHHGHQVLFLMRWHLSLTSQRRSRSARALFTMFTSRQPHGIIIQERALE</sequence>
<gene>
    <name evidence="1" type="ORF">CSAL01_06343</name>
</gene>
<evidence type="ECO:0000313" key="2">
    <source>
        <dbReference type="Proteomes" id="UP000070121"/>
    </source>
</evidence>
<protein>
    <submittedName>
        <fullName evidence="1">Uncharacterized protein</fullName>
    </submittedName>
</protein>
<keyword evidence="2" id="KW-1185">Reference proteome</keyword>
<accession>A0A135TAP1</accession>
<dbReference type="Proteomes" id="UP000070121">
    <property type="component" value="Unassembled WGS sequence"/>
</dbReference>
<proteinExistence type="predicted"/>